<gene>
    <name evidence="9" type="ORF">MDA_GLEAN10006137</name>
</gene>
<dbReference type="Proteomes" id="UP000010556">
    <property type="component" value="Unassembled WGS sequence"/>
</dbReference>
<dbReference type="FunFam" id="3.40.630.30:FF:000075">
    <property type="entry name" value="Glycine N-acyltransferase"/>
    <property type="match status" value="1"/>
</dbReference>
<accession>L5LDA5</accession>
<dbReference type="Pfam" id="PF06021">
    <property type="entry name" value="Gly_acyl_tr_N"/>
    <property type="match status" value="2"/>
</dbReference>
<evidence type="ECO:0000256" key="2">
    <source>
        <dbReference type="ARBA" id="ARBA00022679"/>
    </source>
</evidence>
<evidence type="ECO:0000259" key="8">
    <source>
        <dbReference type="Pfam" id="PF08444"/>
    </source>
</evidence>
<keyword evidence="4 5" id="KW-0012">Acyltransferase</keyword>
<dbReference type="EMBL" id="KB113170">
    <property type="protein sequence ID" value="ELK23975.1"/>
    <property type="molecule type" value="Genomic_DNA"/>
</dbReference>
<protein>
    <recommendedName>
        <fullName evidence="5">Glycine N-acyltransferase-like protein</fullName>
        <ecNumber evidence="5">2.3.1.-</ecNumber>
    </recommendedName>
</protein>
<keyword evidence="2 5" id="KW-0808">Transferase</keyword>
<dbReference type="SUPFAM" id="SSF55729">
    <property type="entry name" value="Acyl-CoA N-acyltransferases (Nat)"/>
    <property type="match status" value="2"/>
</dbReference>
<dbReference type="GO" id="GO:0005739">
    <property type="term" value="C:mitochondrion"/>
    <property type="evidence" value="ECO:0007669"/>
    <property type="project" value="InterPro"/>
</dbReference>
<dbReference type="PANTHER" id="PTHR15298:SF13">
    <property type="entry name" value="GLYCINE N-ACYLTRANSFERASE-LIKE PROTEIN KEG1"/>
    <property type="match status" value="1"/>
</dbReference>
<evidence type="ECO:0000259" key="7">
    <source>
        <dbReference type="Pfam" id="PF06021"/>
    </source>
</evidence>
<evidence type="ECO:0000313" key="10">
    <source>
        <dbReference type="Proteomes" id="UP000010556"/>
    </source>
</evidence>
<keyword evidence="3" id="KW-0007">Acetylation</keyword>
<dbReference type="GO" id="GO:0047961">
    <property type="term" value="F:glycine N-acyltransferase activity"/>
    <property type="evidence" value="ECO:0007669"/>
    <property type="project" value="InterPro"/>
</dbReference>
<evidence type="ECO:0000256" key="6">
    <source>
        <dbReference type="SAM" id="MobiDB-lite"/>
    </source>
</evidence>
<feature type="domain" description="Glycine N-acyltransferase C-terminal" evidence="8">
    <location>
        <begin position="436"/>
        <end position="524"/>
    </location>
</feature>
<feature type="domain" description="Glycine N-acyltransferase N-terminal" evidence="7">
    <location>
        <begin position="222"/>
        <end position="434"/>
    </location>
</feature>
<sequence length="525" mass="59611">MLHLQGPQMLQMLEKSLRKSLPESLKVYGTVFHMNQGNPFKLKALVDKWPDFNTVVVRPQEQDMVDELDHYTNTYQIYSKDPKNCQEVLGSPEVINWKQHLQIQSSQFNLNEAIQNLAVSKSFKVKHTERFLYAELDTVKKLIPSLLDVKNLPPGDGKPKAINQEMLKLSSLDVTHAALVNKFWHFGGNEKSQRFIERCIQKFPTFCLLGPEGNPAKTPAKMLHLQGPQMLQMLEKSLRKSLPESLKVYGTIFHMNQGNPFKLKALVDKWPDFNTVVVRPQEQRLTPRQQRSPAVSPASDAHRLAKQCTDHQGAAPALSTCPLVVSAHHSHQSTGSQSNLDEVIENLVAVKLSQVKRTQCFLYMILQTAKKLVPSLLNAKKLSPSGGTHDSINQEMFKLSSLDVTHAVLVDKFWHFGGNERSQRFIKRCIQTFPSFCLLGPEGTPVSWTLMDQTGELRMAGTVPEYRGHRLIFHVICAQIQALEKLGFPMYSHVDKANHSMQRLNLKIQCVPMPCDWNQWQCVPL</sequence>
<comment type="similarity">
    <text evidence="1 5">Belongs to the glycine N-acyltransferase family.</text>
</comment>
<evidence type="ECO:0000256" key="3">
    <source>
        <dbReference type="ARBA" id="ARBA00022990"/>
    </source>
</evidence>
<feature type="domain" description="Glycine N-acyltransferase N-terminal" evidence="7">
    <location>
        <begin position="1"/>
        <end position="204"/>
    </location>
</feature>
<evidence type="ECO:0000256" key="5">
    <source>
        <dbReference type="RuleBase" id="RU368002"/>
    </source>
</evidence>
<dbReference type="Gene3D" id="3.40.630.30">
    <property type="match status" value="1"/>
</dbReference>
<dbReference type="InterPro" id="IPR016181">
    <property type="entry name" value="Acyl_CoA_acyltransferase"/>
</dbReference>
<evidence type="ECO:0000256" key="4">
    <source>
        <dbReference type="ARBA" id="ARBA00023315"/>
    </source>
</evidence>
<dbReference type="Pfam" id="PF08444">
    <property type="entry name" value="Gly_acyl_tr_C"/>
    <property type="match status" value="1"/>
</dbReference>
<dbReference type="EC" id="2.3.1.-" evidence="5"/>
<name>L5LDA5_MYODS</name>
<dbReference type="PANTHER" id="PTHR15298">
    <property type="entry name" value="L-COA N-ACYLTRANSFERASE-RELATED"/>
    <property type="match status" value="1"/>
</dbReference>
<proteinExistence type="inferred from homology"/>
<keyword evidence="10" id="KW-1185">Reference proteome</keyword>
<evidence type="ECO:0000256" key="1">
    <source>
        <dbReference type="ARBA" id="ARBA00009110"/>
    </source>
</evidence>
<dbReference type="InterPro" id="IPR015938">
    <property type="entry name" value="Glycine_N-acyltransferase_N"/>
</dbReference>
<dbReference type="eggNOG" id="ENOG502SDQB">
    <property type="taxonomic scope" value="Eukaryota"/>
</dbReference>
<dbReference type="InterPro" id="IPR010313">
    <property type="entry name" value="Glycine_N-acyltransferase"/>
</dbReference>
<feature type="compositionally biased region" description="Polar residues" evidence="6">
    <location>
        <begin position="283"/>
        <end position="293"/>
    </location>
</feature>
<dbReference type="AlphaFoldDB" id="L5LDA5"/>
<reference evidence="10" key="1">
    <citation type="journal article" date="2013" name="Science">
        <title>Comparative analysis of bat genomes provides insight into the evolution of flight and immunity.</title>
        <authorList>
            <person name="Zhang G."/>
            <person name="Cowled C."/>
            <person name="Shi Z."/>
            <person name="Huang Z."/>
            <person name="Bishop-Lilly K.A."/>
            <person name="Fang X."/>
            <person name="Wynne J.W."/>
            <person name="Xiong Z."/>
            <person name="Baker M.L."/>
            <person name="Zhao W."/>
            <person name="Tachedjian M."/>
            <person name="Zhu Y."/>
            <person name="Zhou P."/>
            <person name="Jiang X."/>
            <person name="Ng J."/>
            <person name="Yang L."/>
            <person name="Wu L."/>
            <person name="Xiao J."/>
            <person name="Feng Y."/>
            <person name="Chen Y."/>
            <person name="Sun X."/>
            <person name="Zhang Y."/>
            <person name="Marsh G.A."/>
            <person name="Crameri G."/>
            <person name="Broder C.C."/>
            <person name="Frey K.G."/>
            <person name="Wang L.F."/>
            <person name="Wang J."/>
        </authorList>
    </citation>
    <scope>NUCLEOTIDE SEQUENCE [LARGE SCALE GENOMIC DNA]</scope>
</reference>
<evidence type="ECO:0000313" key="9">
    <source>
        <dbReference type="EMBL" id="ELK23975.1"/>
    </source>
</evidence>
<organism evidence="9 10">
    <name type="scientific">Myotis davidii</name>
    <name type="common">David's myotis</name>
    <dbReference type="NCBI Taxonomy" id="225400"/>
    <lineage>
        <taxon>Eukaryota</taxon>
        <taxon>Metazoa</taxon>
        <taxon>Chordata</taxon>
        <taxon>Craniata</taxon>
        <taxon>Vertebrata</taxon>
        <taxon>Euteleostomi</taxon>
        <taxon>Mammalia</taxon>
        <taxon>Eutheria</taxon>
        <taxon>Laurasiatheria</taxon>
        <taxon>Chiroptera</taxon>
        <taxon>Yangochiroptera</taxon>
        <taxon>Vespertilionidae</taxon>
        <taxon>Myotis</taxon>
    </lineage>
</organism>
<dbReference type="InterPro" id="IPR013652">
    <property type="entry name" value="Glycine_N-acyltransferase_C"/>
</dbReference>
<feature type="region of interest" description="Disordered" evidence="6">
    <location>
        <begin position="282"/>
        <end position="301"/>
    </location>
</feature>